<dbReference type="eggNOG" id="COG2227">
    <property type="taxonomic scope" value="Bacteria"/>
</dbReference>
<dbReference type="InterPro" id="IPR029063">
    <property type="entry name" value="SAM-dependent_MTases_sf"/>
</dbReference>
<dbReference type="PANTHER" id="PTHR43464:SF19">
    <property type="entry name" value="UBIQUINONE BIOSYNTHESIS O-METHYLTRANSFERASE, MITOCHONDRIAL"/>
    <property type="match status" value="1"/>
</dbReference>
<protein>
    <submittedName>
        <fullName evidence="5">Methyltransferase type 11</fullName>
    </submittedName>
</protein>
<evidence type="ECO:0000256" key="3">
    <source>
        <dbReference type="ARBA" id="ARBA00022691"/>
    </source>
</evidence>
<dbReference type="STRING" id="234267.Acid_6031"/>
<keyword evidence="3" id="KW-0949">S-adenosyl-L-methionine</keyword>
<gene>
    <name evidence="5" type="ordered locus">Acid_6031</name>
</gene>
<dbReference type="GO" id="GO:0032259">
    <property type="term" value="P:methylation"/>
    <property type="evidence" value="ECO:0007669"/>
    <property type="project" value="UniProtKB-KW"/>
</dbReference>
<evidence type="ECO:0000313" key="5">
    <source>
        <dbReference type="EMBL" id="ABJ86966.1"/>
    </source>
</evidence>
<dbReference type="SUPFAM" id="SSF53335">
    <property type="entry name" value="S-adenosyl-L-methionine-dependent methyltransferases"/>
    <property type="match status" value="1"/>
</dbReference>
<dbReference type="CDD" id="cd02440">
    <property type="entry name" value="AdoMet_MTases"/>
    <property type="match status" value="1"/>
</dbReference>
<dbReference type="InterPro" id="IPR041698">
    <property type="entry name" value="Methyltransf_25"/>
</dbReference>
<dbReference type="PANTHER" id="PTHR43464">
    <property type="entry name" value="METHYLTRANSFERASE"/>
    <property type="match status" value="1"/>
</dbReference>
<reference evidence="5" key="1">
    <citation type="submission" date="2006-10" db="EMBL/GenBank/DDBJ databases">
        <title>Complete sequence of Solibacter usitatus Ellin6076.</title>
        <authorList>
            <consortium name="US DOE Joint Genome Institute"/>
            <person name="Copeland A."/>
            <person name="Lucas S."/>
            <person name="Lapidus A."/>
            <person name="Barry K."/>
            <person name="Detter J.C."/>
            <person name="Glavina del Rio T."/>
            <person name="Hammon N."/>
            <person name="Israni S."/>
            <person name="Dalin E."/>
            <person name="Tice H."/>
            <person name="Pitluck S."/>
            <person name="Thompson L.S."/>
            <person name="Brettin T."/>
            <person name="Bruce D."/>
            <person name="Han C."/>
            <person name="Tapia R."/>
            <person name="Gilna P."/>
            <person name="Schmutz J."/>
            <person name="Larimer F."/>
            <person name="Land M."/>
            <person name="Hauser L."/>
            <person name="Kyrpides N."/>
            <person name="Mikhailova N."/>
            <person name="Janssen P.H."/>
            <person name="Kuske C.R."/>
            <person name="Richardson P."/>
        </authorList>
    </citation>
    <scope>NUCLEOTIDE SEQUENCE</scope>
    <source>
        <strain evidence="5">Ellin6076</strain>
    </source>
</reference>
<dbReference type="Gene3D" id="3.40.50.150">
    <property type="entry name" value="Vaccinia Virus protein VP39"/>
    <property type="match status" value="1"/>
</dbReference>
<keyword evidence="2 5" id="KW-0808">Transferase</keyword>
<organism evidence="5">
    <name type="scientific">Solibacter usitatus (strain Ellin6076)</name>
    <dbReference type="NCBI Taxonomy" id="234267"/>
    <lineage>
        <taxon>Bacteria</taxon>
        <taxon>Pseudomonadati</taxon>
        <taxon>Acidobacteriota</taxon>
        <taxon>Terriglobia</taxon>
        <taxon>Bryobacterales</taxon>
        <taxon>Solibacteraceae</taxon>
        <taxon>Candidatus Solibacter</taxon>
    </lineage>
</organism>
<dbReference type="HOGENOM" id="CLU_057823_2_1_0"/>
<accession>Q01TQ4</accession>
<dbReference type="GO" id="GO:0008168">
    <property type="term" value="F:methyltransferase activity"/>
    <property type="evidence" value="ECO:0007669"/>
    <property type="project" value="UniProtKB-KW"/>
</dbReference>
<evidence type="ECO:0000259" key="4">
    <source>
        <dbReference type="Pfam" id="PF13649"/>
    </source>
</evidence>
<evidence type="ECO:0000256" key="1">
    <source>
        <dbReference type="ARBA" id="ARBA00022603"/>
    </source>
</evidence>
<evidence type="ECO:0000256" key="2">
    <source>
        <dbReference type="ARBA" id="ARBA00022679"/>
    </source>
</evidence>
<dbReference type="Pfam" id="PF13649">
    <property type="entry name" value="Methyltransf_25"/>
    <property type="match status" value="1"/>
</dbReference>
<proteinExistence type="predicted"/>
<sequence>MKPPSKYSASTAAYYDAHAAEFCESTVSVDMRMLYGPFLTEIPAGGRILDAGCGSGRDSLAFARMGYQVVAIDASSEMVNATRRLTGLEARQLPFDALEFDNEFDGIWACASLLHIARQDLDAVLARLTKALRPGGVFYLSFKYGDAERIESGRFFNDMNETLLEAVLANHSQLKVVRVWTTEDVRNERRGGQRWLNTIVRRSHEEAGE</sequence>
<dbReference type="AlphaFoldDB" id="Q01TQ4"/>
<name>Q01TQ4_SOLUE</name>
<keyword evidence="1 5" id="KW-0489">Methyltransferase</keyword>
<feature type="domain" description="Methyltransferase" evidence="4">
    <location>
        <begin position="48"/>
        <end position="136"/>
    </location>
</feature>
<dbReference type="FunCoup" id="Q01TQ4">
    <property type="interactions" value="52"/>
</dbReference>
<dbReference type="KEGG" id="sus:Acid_6031"/>
<dbReference type="InParanoid" id="Q01TQ4"/>
<dbReference type="OrthoDB" id="9804312at2"/>
<dbReference type="EMBL" id="CP000473">
    <property type="protein sequence ID" value="ABJ86966.1"/>
    <property type="molecule type" value="Genomic_DNA"/>
</dbReference>